<proteinExistence type="predicted"/>
<accession>A0A919B911</accession>
<dbReference type="EMBL" id="BNBD01000026">
    <property type="protein sequence ID" value="GHF74074.1"/>
    <property type="molecule type" value="Genomic_DNA"/>
</dbReference>
<gene>
    <name evidence="1" type="ORF">GCM10010218_64000</name>
</gene>
<evidence type="ECO:0000313" key="1">
    <source>
        <dbReference type="EMBL" id="GHF74074.1"/>
    </source>
</evidence>
<protein>
    <submittedName>
        <fullName evidence="1">Tat pathway signal protein</fullName>
    </submittedName>
</protein>
<reference evidence="1" key="2">
    <citation type="submission" date="2020-09" db="EMBL/GenBank/DDBJ databases">
        <authorList>
            <person name="Sun Q."/>
            <person name="Ohkuma M."/>
        </authorList>
    </citation>
    <scope>NUCLEOTIDE SEQUENCE</scope>
    <source>
        <strain evidence="1">JCM 4059</strain>
    </source>
</reference>
<evidence type="ECO:0000313" key="2">
    <source>
        <dbReference type="Proteomes" id="UP000638313"/>
    </source>
</evidence>
<dbReference type="Proteomes" id="UP000638313">
    <property type="component" value="Unassembled WGS sequence"/>
</dbReference>
<name>A0A919B911_9ACTN</name>
<dbReference type="AlphaFoldDB" id="A0A919B911"/>
<comment type="caution">
    <text evidence="1">The sequence shown here is derived from an EMBL/GenBank/DDBJ whole genome shotgun (WGS) entry which is preliminary data.</text>
</comment>
<sequence>MNWVNAVGSSLMARRPRTPNTALAGLMQSGGIGNAQLARRVNAAGRELGVTLHYDKSTVSHWVAGSVPRAKARPAVAEALSRLLGRPVTCAEIGWADAPEPAEARDAVAGVIDLSRADMDPSRRGVLKAGMYAAALVVPRFEDVAGRTEVARAGRTVHIGRSDVETVRTMTEKVADILDQVGAGHARPMAAAFLVNTAGPYLRASGTEEVTRQMRAAVADFVYLTGWMAMYENQQGLGQRYYLRALELAGAAEDHVTYCRTLRGMSLQASHLGYGERALELADAAAEAAPVAGPRLVAFLRGQQAAAAAMTGDRRTAAVRLGEAEAALSRADDRRDAVGGYDTAALLFHEAHVRWHLGDQARSITALRCSNAARSPLERQGRLHCLGVIAERQFRMRHIEAACATWNEFLDHHVTLSSARGDEHLRTMLKALPACRDVAGVRELEERARHVATLKAA</sequence>
<keyword evidence="2" id="KW-1185">Reference proteome</keyword>
<reference evidence="1" key="1">
    <citation type="journal article" date="2014" name="Int. J. Syst. Evol. Microbiol.">
        <title>Complete genome sequence of Corynebacterium casei LMG S-19264T (=DSM 44701T), isolated from a smear-ripened cheese.</title>
        <authorList>
            <consortium name="US DOE Joint Genome Institute (JGI-PGF)"/>
            <person name="Walter F."/>
            <person name="Albersmeier A."/>
            <person name="Kalinowski J."/>
            <person name="Ruckert C."/>
        </authorList>
    </citation>
    <scope>NUCLEOTIDE SEQUENCE</scope>
    <source>
        <strain evidence="1">JCM 4059</strain>
    </source>
</reference>
<organism evidence="1 2">
    <name type="scientific">Streptomyces mashuensis</name>
    <dbReference type="NCBI Taxonomy" id="33904"/>
    <lineage>
        <taxon>Bacteria</taxon>
        <taxon>Bacillati</taxon>
        <taxon>Actinomycetota</taxon>
        <taxon>Actinomycetes</taxon>
        <taxon>Kitasatosporales</taxon>
        <taxon>Streptomycetaceae</taxon>
        <taxon>Streptomyces</taxon>
    </lineage>
</organism>